<dbReference type="Gene3D" id="3.40.50.720">
    <property type="entry name" value="NAD(P)-binding Rossmann-like Domain"/>
    <property type="match status" value="1"/>
</dbReference>
<dbReference type="Pfam" id="PF02801">
    <property type="entry name" value="Ketoacyl-synt_C"/>
    <property type="match status" value="1"/>
</dbReference>
<feature type="region of interest" description="Disordered" evidence="6">
    <location>
        <begin position="1761"/>
        <end position="1781"/>
    </location>
</feature>
<evidence type="ECO:0000259" key="8">
    <source>
        <dbReference type="PROSITE" id="PS52004"/>
    </source>
</evidence>
<dbReference type="Pfam" id="PF00550">
    <property type="entry name" value="PP-binding"/>
    <property type="match status" value="1"/>
</dbReference>
<dbReference type="SMART" id="SM00823">
    <property type="entry name" value="PKS_PP"/>
    <property type="match status" value="1"/>
</dbReference>
<dbReference type="InterPro" id="IPR020806">
    <property type="entry name" value="PKS_PP-bd"/>
</dbReference>
<dbReference type="InterPro" id="IPR014030">
    <property type="entry name" value="Ketoacyl_synth_N"/>
</dbReference>
<dbReference type="SMART" id="SM01294">
    <property type="entry name" value="PKS_PP_betabranch"/>
    <property type="match status" value="1"/>
</dbReference>
<dbReference type="PROSITE" id="PS52019">
    <property type="entry name" value="PKS_MFAS_DH"/>
    <property type="match status" value="1"/>
</dbReference>
<protein>
    <submittedName>
        <fullName evidence="10">SDR family NAD(P)-dependent oxidoreductase</fullName>
    </submittedName>
</protein>
<dbReference type="Gene3D" id="1.10.1200.10">
    <property type="entry name" value="ACP-like"/>
    <property type="match status" value="1"/>
</dbReference>
<evidence type="ECO:0000256" key="1">
    <source>
        <dbReference type="ARBA" id="ARBA00022450"/>
    </source>
</evidence>
<keyword evidence="11" id="KW-1185">Reference proteome</keyword>
<dbReference type="GO" id="GO:0006633">
    <property type="term" value="P:fatty acid biosynthetic process"/>
    <property type="evidence" value="ECO:0007669"/>
    <property type="project" value="InterPro"/>
</dbReference>
<dbReference type="Pfam" id="PF16197">
    <property type="entry name" value="KAsynt_C_assoc"/>
    <property type="match status" value="1"/>
</dbReference>
<dbReference type="KEGG" id="scor:J3U87_07260"/>
<feature type="active site" description="Proton acceptor; for dehydratase activity" evidence="5">
    <location>
        <position position="895"/>
    </location>
</feature>
<dbReference type="SUPFAM" id="SSF53901">
    <property type="entry name" value="Thiolase-like"/>
    <property type="match status" value="1"/>
</dbReference>
<dbReference type="Gene3D" id="3.40.47.10">
    <property type="match status" value="1"/>
</dbReference>
<accession>A0A8A4TQJ3</accession>
<dbReference type="Proteomes" id="UP000663929">
    <property type="component" value="Chromosome"/>
</dbReference>
<dbReference type="SUPFAM" id="SSF52151">
    <property type="entry name" value="FabD/lysophospholipase-like"/>
    <property type="match status" value="1"/>
</dbReference>
<feature type="domain" description="Carrier" evidence="7">
    <location>
        <begin position="1681"/>
        <end position="1756"/>
    </location>
</feature>
<dbReference type="Gene3D" id="3.40.366.10">
    <property type="entry name" value="Malonyl-Coenzyme A Acyl Carrier Protein, domain 2"/>
    <property type="match status" value="1"/>
</dbReference>
<dbReference type="PROSITE" id="PS00606">
    <property type="entry name" value="KS3_1"/>
    <property type="match status" value="1"/>
</dbReference>
<evidence type="ECO:0000259" key="7">
    <source>
        <dbReference type="PROSITE" id="PS50075"/>
    </source>
</evidence>
<dbReference type="InterPro" id="IPR032821">
    <property type="entry name" value="PKS_assoc"/>
</dbReference>
<dbReference type="SMART" id="SM00826">
    <property type="entry name" value="PKS_DH"/>
    <property type="match status" value="1"/>
</dbReference>
<keyword evidence="2" id="KW-0597">Phosphoprotein</keyword>
<evidence type="ECO:0000259" key="9">
    <source>
        <dbReference type="PROSITE" id="PS52019"/>
    </source>
</evidence>
<gene>
    <name evidence="10" type="ORF">J3U87_07260</name>
</gene>
<comment type="function">
    <text evidence="4">Involved in production of the polyketide antibiotic thailandamide.</text>
</comment>
<dbReference type="GO" id="GO:0004312">
    <property type="term" value="F:fatty acid synthase activity"/>
    <property type="evidence" value="ECO:0007669"/>
    <property type="project" value="TreeGrafter"/>
</dbReference>
<evidence type="ECO:0000256" key="4">
    <source>
        <dbReference type="ARBA" id="ARBA00054155"/>
    </source>
</evidence>
<dbReference type="GO" id="GO:0031177">
    <property type="term" value="F:phosphopantetheine binding"/>
    <property type="evidence" value="ECO:0007669"/>
    <property type="project" value="InterPro"/>
</dbReference>
<dbReference type="InterPro" id="IPR018201">
    <property type="entry name" value="Ketoacyl_synth_AS"/>
</dbReference>
<dbReference type="InterPro" id="IPR001227">
    <property type="entry name" value="Ac_transferase_dom_sf"/>
</dbReference>
<dbReference type="InterPro" id="IPR036291">
    <property type="entry name" value="NAD(P)-bd_dom_sf"/>
</dbReference>
<feature type="active site" description="Proton donor; for dehydratase activity" evidence="5">
    <location>
        <position position="1068"/>
    </location>
</feature>
<dbReference type="SUPFAM" id="SSF47336">
    <property type="entry name" value="ACP-like"/>
    <property type="match status" value="1"/>
</dbReference>
<dbReference type="Gene3D" id="3.30.70.3290">
    <property type="match status" value="1"/>
</dbReference>
<evidence type="ECO:0000313" key="11">
    <source>
        <dbReference type="Proteomes" id="UP000663929"/>
    </source>
</evidence>
<organism evidence="10 11">
    <name type="scientific">Sulfidibacter corallicola</name>
    <dbReference type="NCBI Taxonomy" id="2818388"/>
    <lineage>
        <taxon>Bacteria</taxon>
        <taxon>Pseudomonadati</taxon>
        <taxon>Acidobacteriota</taxon>
        <taxon>Holophagae</taxon>
        <taxon>Acanthopleuribacterales</taxon>
        <taxon>Acanthopleuribacteraceae</taxon>
        <taxon>Sulfidibacter</taxon>
    </lineage>
</organism>
<name>A0A8A4TQJ3_SULCO</name>
<dbReference type="InterPro" id="IPR049552">
    <property type="entry name" value="PKS_DH_N"/>
</dbReference>
<sequence>MTHDHEERDPLHAMDPDPAAEALSPTKRALYALQKTRAQLDALREARAEPIAVIGVGCRFPRQADGPERFWSQIRDGVDATSEVPVDRWDIDAYFDPDVTRPGKMITRRAGFLDDAGDFDPEFFGIAPREAMSIDPQQRLLLEVCWSLMNHAGVTRDDLRTSDTGVYLGICNNDFSLRLAARGPEHIDAYMATGVAHSVAAGRLAYWLGLRGPCLAVDTACSSSLVAVHLAVQALRHDECRTAICGGVNRIFSPELSINFSKNHMLSPDGRCKAFDAEADGFARGEGCGLVMLKRLSHARADGNRILAVIRGTAVNQDGHTSGLTVPNGPAQQDVIRRALADGGVEPHQVDYVEAHGTGTALGDPIEINALAATYGRGRQAVDPLRVGSVKTNIGHLEAAAGVAGLIKAVLALDKQVMPPQLHFQRPNPHIPWSELPIEVVTRSRPWPRGDRPRLAAVSSFGFSGTNAHAVVEEAPLAAEPPALRSEARLLVLSAAHPESLRTMAADHLKVVRDTQPAELDDICFTLAAARSALPWRFACVGRTRDDLITALQALAEDRDLPEHAWLGDTCQSVPAPRRFHFDGAGTGLSRVAARWFDDECAFRESWDHWLDETTAVLPVEDRRRDMVQALESDRPAQILPALFKCHHAFWSVWENWNLSPDAVTGQAWGRVAATCAAGMLSWERGLAWMQRLGEHLEAEGWDALPEPSPALADAIRPLAAELDLTTAVVPLLNVRASFVTTTDWVDWLLEGQVEPAENATLAGLAVPVIPRMPAIEGRDTAEVPASRGSLVAALLARCFVAGATPQWRAWFGSAGTRLRDNLPGYPFRRKPYGVAPASPPPVVAVAERDPHHTDVGTAGLNHPLLGHVIRSPMSPTRIYESHFSRTRVPILEDHLLFGVTVVPGACQIATLLGAGQHAFGREPVHLADLQFLRALSIPDGAGRLVQIGIEPGEEGRAAFRLMSLTADELEEEGVLHTTGRFMVGEGPNPSVETFGRRPIAERWDQFDRELDHETLYHPDVLGPIHLGRVYRWLDAIRVSGNDVFGKISVPDNVPQLEHYPMFPGLIDACVGLMVMTHRIDDQTVLVPFGAETFAFYRRPRGRHLWAQARTRDAAASGGKLIGDIRLVDEDGALICEILGLEGREAHPDVLRRGIQKDLSGWFHELSWQPIAAETETATSVRDLWLICADDGGRGEALARTLEAGGAGVLVACCNGTFDIDDRDRVRLDPLEPEHWTRLLDYAVERCGETRVLRGIVHLWGADLALELDAEPAALRTALARGCGSLLHLVQALGTQRNRHGIALRETRLAIVTEGACALGKEAIYPVQHALWGFGATLAAEHPELRLLRFDLDPADSRAADGPLAAELAADAGETQLAWRDGVRHAARLVRRSRRVDGTGFRAREDGNYLVAGGLGAFGLQIARALVLSGARHLSLVGRSDPGSAAQAVLEELHAMGAQIDVYRADITSFDAISEVVHRAQAAAPLCGVVHAAGVLADGLIRHQSWGEFERVLAPKVLGAANLHLLTRDLSLDFMVACSSMVGLVSLPGQANYAAANAFLDGFMRARAARGLPGPAIAWGPWADTGMVAELADAQRARMQAVGLRLIEPQDGRRALAMALADSSAHLAVIDVDWPRYADKHPGPSGAPFLAELCGSQTETDTPESGWLSRLEAAAPTRRRALLSKLICDEIARVMGLTSGDEVGPRDPVFDLGVDSIMALELQSAIESGLGTSLSSTIIFDFPTVEALVAHLAEDELGALLATPSEQTDGADEGGTLDRMSDDELAKMLADKLDDL</sequence>
<dbReference type="PROSITE" id="PS50075">
    <property type="entry name" value="CARRIER"/>
    <property type="match status" value="1"/>
</dbReference>
<dbReference type="SMART" id="SM00825">
    <property type="entry name" value="PKS_KS"/>
    <property type="match status" value="1"/>
</dbReference>
<dbReference type="Pfam" id="PF14765">
    <property type="entry name" value="PS-DH"/>
    <property type="match status" value="1"/>
</dbReference>
<keyword evidence="1" id="KW-0596">Phosphopantetheine</keyword>
<feature type="region of interest" description="C-terminal hotdog fold" evidence="5">
    <location>
        <begin position="1005"/>
        <end position="1152"/>
    </location>
</feature>
<dbReference type="InterPro" id="IPR014031">
    <property type="entry name" value="Ketoacyl_synth_C"/>
</dbReference>
<feature type="region of interest" description="N-terminal hotdog fold" evidence="5">
    <location>
        <begin position="863"/>
        <end position="989"/>
    </location>
</feature>
<dbReference type="SMART" id="SM00822">
    <property type="entry name" value="PKS_KR"/>
    <property type="match status" value="1"/>
</dbReference>
<evidence type="ECO:0000256" key="6">
    <source>
        <dbReference type="SAM" id="MobiDB-lite"/>
    </source>
</evidence>
<dbReference type="InterPro" id="IPR020841">
    <property type="entry name" value="PKS_Beta-ketoAc_synthase_dom"/>
</dbReference>
<dbReference type="RefSeq" id="WP_237382365.1">
    <property type="nucleotide sequence ID" value="NZ_CP071793.1"/>
</dbReference>
<dbReference type="InterPro" id="IPR013968">
    <property type="entry name" value="PKS_KR"/>
</dbReference>
<dbReference type="InterPro" id="IPR036736">
    <property type="entry name" value="ACP-like_sf"/>
</dbReference>
<dbReference type="Pfam" id="PF08659">
    <property type="entry name" value="KR"/>
    <property type="match status" value="1"/>
</dbReference>
<dbReference type="InterPro" id="IPR016035">
    <property type="entry name" value="Acyl_Trfase/lysoPLipase"/>
</dbReference>
<feature type="domain" description="Ketosynthase family 3 (KS3)" evidence="8">
    <location>
        <begin position="48"/>
        <end position="474"/>
    </location>
</feature>
<dbReference type="EMBL" id="CP071793">
    <property type="protein sequence ID" value="QTD52256.1"/>
    <property type="molecule type" value="Genomic_DNA"/>
</dbReference>
<dbReference type="InterPro" id="IPR057326">
    <property type="entry name" value="KR_dom"/>
</dbReference>
<reference evidence="10" key="1">
    <citation type="submission" date="2021-03" db="EMBL/GenBank/DDBJ databases">
        <title>Acanthopleuribacteraceae sp. M133.</title>
        <authorList>
            <person name="Wang G."/>
        </authorList>
    </citation>
    <scope>NUCLEOTIDE SEQUENCE</scope>
    <source>
        <strain evidence="10">M133</strain>
    </source>
</reference>
<keyword evidence="3" id="KW-0808">Transferase</keyword>
<dbReference type="Pfam" id="PF21089">
    <property type="entry name" value="PKS_DH_N"/>
    <property type="match status" value="1"/>
</dbReference>
<evidence type="ECO:0000256" key="2">
    <source>
        <dbReference type="ARBA" id="ARBA00022553"/>
    </source>
</evidence>
<dbReference type="InterPro" id="IPR020807">
    <property type="entry name" value="PKS_DH"/>
</dbReference>
<dbReference type="PANTHER" id="PTHR43775:SF37">
    <property type="entry name" value="SI:DKEY-61P9.11"/>
    <property type="match status" value="1"/>
</dbReference>
<dbReference type="InterPro" id="IPR042104">
    <property type="entry name" value="PKS_dehydratase_sf"/>
</dbReference>
<dbReference type="FunFam" id="3.40.47.10:FF:000019">
    <property type="entry name" value="Polyketide synthase type I"/>
    <property type="match status" value="1"/>
</dbReference>
<feature type="domain" description="PKS/mFAS DH" evidence="9">
    <location>
        <begin position="863"/>
        <end position="1152"/>
    </location>
</feature>
<dbReference type="InterPro" id="IPR009081">
    <property type="entry name" value="PP-bd_ACP"/>
</dbReference>
<dbReference type="Gene3D" id="3.10.129.110">
    <property type="entry name" value="Polyketide synthase dehydratase"/>
    <property type="match status" value="1"/>
</dbReference>
<dbReference type="PANTHER" id="PTHR43775">
    <property type="entry name" value="FATTY ACID SYNTHASE"/>
    <property type="match status" value="1"/>
</dbReference>
<dbReference type="CDD" id="cd08955">
    <property type="entry name" value="KR_2_FAS_SDR_x"/>
    <property type="match status" value="1"/>
</dbReference>
<proteinExistence type="predicted"/>
<dbReference type="CDD" id="cd00833">
    <property type="entry name" value="PKS"/>
    <property type="match status" value="1"/>
</dbReference>
<dbReference type="SUPFAM" id="SSF51735">
    <property type="entry name" value="NAD(P)-binding Rossmann-fold domains"/>
    <property type="match status" value="2"/>
</dbReference>
<dbReference type="InterPro" id="IPR050091">
    <property type="entry name" value="PKS_NRPS_Biosynth_Enz"/>
</dbReference>
<evidence type="ECO:0000256" key="5">
    <source>
        <dbReference type="PROSITE-ProRule" id="PRU01363"/>
    </source>
</evidence>
<dbReference type="InterPro" id="IPR049551">
    <property type="entry name" value="PKS_DH_C"/>
</dbReference>
<dbReference type="PROSITE" id="PS52004">
    <property type="entry name" value="KS3_2"/>
    <property type="match status" value="1"/>
</dbReference>
<evidence type="ECO:0000256" key="3">
    <source>
        <dbReference type="ARBA" id="ARBA00022679"/>
    </source>
</evidence>
<dbReference type="GO" id="GO:0004315">
    <property type="term" value="F:3-oxoacyl-[acyl-carrier-protein] synthase activity"/>
    <property type="evidence" value="ECO:0007669"/>
    <property type="project" value="InterPro"/>
</dbReference>
<evidence type="ECO:0000313" key="10">
    <source>
        <dbReference type="EMBL" id="QTD52256.1"/>
    </source>
</evidence>
<dbReference type="InterPro" id="IPR016039">
    <property type="entry name" value="Thiolase-like"/>
</dbReference>
<dbReference type="Pfam" id="PF00109">
    <property type="entry name" value="ketoacyl-synt"/>
    <property type="match status" value="1"/>
</dbReference>
<dbReference type="InterPro" id="IPR049900">
    <property type="entry name" value="PKS_mFAS_DH"/>
</dbReference>